<comment type="caution">
    <text evidence="2">The sequence shown here is derived from an EMBL/GenBank/DDBJ whole genome shotgun (WGS) entry which is preliminary data.</text>
</comment>
<feature type="signal peptide" evidence="1">
    <location>
        <begin position="1"/>
        <end position="19"/>
    </location>
</feature>
<sequence length="296" mass="34387">MKRLIAILVLMISCVRVSAQNVFTKVPTLPHTHEVDVFFLHELPIKEPYFKTLMIETDSNDYNDALVQLKQKAQSVGADAVIILNYDRGHLISVGAKYKKNMTSIDSTVAFLKTIRVVPINNNKGSGDIQFDIDGTIKPNQSKELINYFEDNILNYDFDFLISDKSSRWQETADIYNRIEKRKLKNNNGIVVKKVTLNYGNSNSKIPQVLEVDDINQNYASSSMWHTERLFPVYNNIGKLTELSVYWKNALVRRQQLFYDAKNRLIMADWVKFENQKPIPFLRVEYEYYKNADLKL</sequence>
<keyword evidence="1" id="KW-0732">Signal</keyword>
<proteinExistence type="predicted"/>
<evidence type="ECO:0000313" key="2">
    <source>
        <dbReference type="EMBL" id="MEA5256694.1"/>
    </source>
</evidence>
<organism evidence="2 3">
    <name type="scientific">Arcicella aquatica</name>
    <dbReference type="NCBI Taxonomy" id="217141"/>
    <lineage>
        <taxon>Bacteria</taxon>
        <taxon>Pseudomonadati</taxon>
        <taxon>Bacteroidota</taxon>
        <taxon>Cytophagia</taxon>
        <taxon>Cytophagales</taxon>
        <taxon>Flectobacillaceae</taxon>
        <taxon>Arcicella</taxon>
    </lineage>
</organism>
<dbReference type="RefSeq" id="WP_323246567.1">
    <property type="nucleotide sequence ID" value="NZ_JAYFUL010000002.1"/>
</dbReference>
<keyword evidence="3" id="KW-1185">Reference proteome</keyword>
<accession>A0ABU5QIM2</accession>
<gene>
    <name evidence="2" type="ORF">VB264_02790</name>
</gene>
<reference evidence="2 3" key="1">
    <citation type="submission" date="2023-12" db="EMBL/GenBank/DDBJ databases">
        <title>Novel species of the genus Arcicella isolated from rivers.</title>
        <authorList>
            <person name="Lu H."/>
        </authorList>
    </citation>
    <scope>NUCLEOTIDE SEQUENCE [LARGE SCALE GENOMIC DNA]</scope>
    <source>
        <strain evidence="2 3">LMG 21963</strain>
    </source>
</reference>
<dbReference type="EMBL" id="JAYFUL010000002">
    <property type="protein sequence ID" value="MEA5256694.1"/>
    <property type="molecule type" value="Genomic_DNA"/>
</dbReference>
<evidence type="ECO:0000256" key="1">
    <source>
        <dbReference type="SAM" id="SignalP"/>
    </source>
</evidence>
<evidence type="ECO:0000313" key="3">
    <source>
        <dbReference type="Proteomes" id="UP001304671"/>
    </source>
</evidence>
<dbReference type="Proteomes" id="UP001304671">
    <property type="component" value="Unassembled WGS sequence"/>
</dbReference>
<feature type="chain" id="PRO_5046393934" evidence="1">
    <location>
        <begin position="20"/>
        <end position="296"/>
    </location>
</feature>
<name>A0ABU5QIM2_9BACT</name>
<protein>
    <submittedName>
        <fullName evidence="2">Uncharacterized protein</fullName>
    </submittedName>
</protein>